<gene>
    <name evidence="2" type="ORF">PDIGIT_LOCUS1498</name>
</gene>
<evidence type="ECO:0000313" key="3">
    <source>
        <dbReference type="Proteomes" id="UP001152607"/>
    </source>
</evidence>
<feature type="region of interest" description="Disordered" evidence="1">
    <location>
        <begin position="1"/>
        <end position="83"/>
    </location>
</feature>
<accession>A0A9W4U3R0</accession>
<organism evidence="2 3">
    <name type="scientific">Periconia digitata</name>
    <dbReference type="NCBI Taxonomy" id="1303443"/>
    <lineage>
        <taxon>Eukaryota</taxon>
        <taxon>Fungi</taxon>
        <taxon>Dikarya</taxon>
        <taxon>Ascomycota</taxon>
        <taxon>Pezizomycotina</taxon>
        <taxon>Dothideomycetes</taxon>
        <taxon>Pleosporomycetidae</taxon>
        <taxon>Pleosporales</taxon>
        <taxon>Massarineae</taxon>
        <taxon>Periconiaceae</taxon>
        <taxon>Periconia</taxon>
    </lineage>
</organism>
<dbReference type="EMBL" id="CAOQHR010000001">
    <property type="protein sequence ID" value="CAI6264936.1"/>
    <property type="molecule type" value="Genomic_DNA"/>
</dbReference>
<proteinExistence type="predicted"/>
<keyword evidence="3" id="KW-1185">Reference proteome</keyword>
<feature type="compositionally biased region" description="Polar residues" evidence="1">
    <location>
        <begin position="39"/>
        <end position="58"/>
    </location>
</feature>
<dbReference type="Proteomes" id="UP001152607">
    <property type="component" value="Unassembled WGS sequence"/>
</dbReference>
<evidence type="ECO:0000256" key="1">
    <source>
        <dbReference type="SAM" id="MobiDB-lite"/>
    </source>
</evidence>
<comment type="caution">
    <text evidence="2">The sequence shown here is derived from an EMBL/GenBank/DDBJ whole genome shotgun (WGS) entry which is preliminary data.</text>
</comment>
<name>A0A9W4U3R0_9PLEO</name>
<dbReference type="OrthoDB" id="5386823at2759"/>
<reference evidence="2" key="1">
    <citation type="submission" date="2023-01" db="EMBL/GenBank/DDBJ databases">
        <authorList>
            <person name="Van Ghelder C."/>
            <person name="Rancurel C."/>
        </authorList>
    </citation>
    <scope>NUCLEOTIDE SEQUENCE</scope>
    <source>
        <strain evidence="2">CNCM I-4278</strain>
    </source>
</reference>
<evidence type="ECO:0000313" key="2">
    <source>
        <dbReference type="EMBL" id="CAI6264936.1"/>
    </source>
</evidence>
<protein>
    <submittedName>
        <fullName evidence="2">Uncharacterized protein</fullName>
    </submittedName>
</protein>
<sequence>MSSNLVDTVPGGEDTPYEQDNSDVKAHAKQAGQLGDPATGTTTNPHTSASNAPNTQGVTPAEKIRYGQSIQEGGAGGKTGTVSGEVRQGTLFAFFLLGAMGE</sequence>
<dbReference type="AlphaFoldDB" id="A0A9W4U3R0"/>